<dbReference type="RefSeq" id="WP_207415747.1">
    <property type="nucleotide sequence ID" value="NZ_CP061178.1"/>
</dbReference>
<dbReference type="EMBL" id="JACTNG010000002">
    <property type="protein sequence ID" value="MBO1078319.1"/>
    <property type="molecule type" value="Genomic_DNA"/>
</dbReference>
<protein>
    <submittedName>
        <fullName evidence="3">Chalcone isomerase family protein</fullName>
    </submittedName>
</protein>
<evidence type="ECO:0000313" key="4">
    <source>
        <dbReference type="Proteomes" id="UP001518989"/>
    </source>
</evidence>
<dbReference type="GO" id="GO:0016853">
    <property type="term" value="F:isomerase activity"/>
    <property type="evidence" value="ECO:0007669"/>
    <property type="project" value="UniProtKB-KW"/>
</dbReference>
<dbReference type="InterPro" id="IPR016087">
    <property type="entry name" value="Chalcone_isomerase"/>
</dbReference>
<comment type="caution">
    <text evidence="3">The sequence shown here is derived from an EMBL/GenBank/DDBJ whole genome shotgun (WGS) entry which is preliminary data.</text>
</comment>
<dbReference type="SUPFAM" id="SSF54626">
    <property type="entry name" value="Chalcone isomerase"/>
    <property type="match status" value="1"/>
</dbReference>
<reference evidence="3 4" key="1">
    <citation type="submission" date="2020-09" db="EMBL/GenBank/DDBJ databases">
        <title>Roseomonas.</title>
        <authorList>
            <person name="Zhu W."/>
        </authorList>
    </citation>
    <scope>NUCLEOTIDE SEQUENCE [LARGE SCALE GENOMIC DNA]</scope>
    <source>
        <strain evidence="3 4">573</strain>
    </source>
</reference>
<keyword evidence="3" id="KW-0413">Isomerase</keyword>
<proteinExistence type="predicted"/>
<name>A0ABS3KLH6_9PROT</name>
<dbReference type="Pfam" id="PF16036">
    <property type="entry name" value="Chalcone_3"/>
    <property type="match status" value="1"/>
</dbReference>
<accession>A0ABS3KLH6</accession>
<keyword evidence="4" id="KW-1185">Reference proteome</keyword>
<evidence type="ECO:0000259" key="2">
    <source>
        <dbReference type="Pfam" id="PF16036"/>
    </source>
</evidence>
<feature type="domain" description="Chalcone isomerase" evidence="2">
    <location>
        <begin position="17"/>
        <end position="181"/>
    </location>
</feature>
<keyword evidence="1" id="KW-0732">Signal</keyword>
<dbReference type="InterPro" id="IPR036298">
    <property type="entry name" value="Chalcone_isomerase_sf"/>
</dbReference>
<evidence type="ECO:0000313" key="3">
    <source>
        <dbReference type="EMBL" id="MBO1078319.1"/>
    </source>
</evidence>
<evidence type="ECO:0000256" key="1">
    <source>
        <dbReference type="SAM" id="SignalP"/>
    </source>
</evidence>
<feature type="chain" id="PRO_5046897332" evidence="1">
    <location>
        <begin position="18"/>
        <end position="184"/>
    </location>
</feature>
<gene>
    <name evidence="3" type="ORF">IAI61_04705</name>
</gene>
<organism evidence="3 4">
    <name type="scientific">Roseomonas haemaphysalidis</name>
    <dbReference type="NCBI Taxonomy" id="2768162"/>
    <lineage>
        <taxon>Bacteria</taxon>
        <taxon>Pseudomonadati</taxon>
        <taxon>Pseudomonadota</taxon>
        <taxon>Alphaproteobacteria</taxon>
        <taxon>Acetobacterales</taxon>
        <taxon>Roseomonadaceae</taxon>
        <taxon>Roseomonas</taxon>
    </lineage>
</organism>
<feature type="signal peptide" evidence="1">
    <location>
        <begin position="1"/>
        <end position="17"/>
    </location>
</feature>
<dbReference type="Proteomes" id="UP001518989">
    <property type="component" value="Unassembled WGS sequence"/>
</dbReference>
<dbReference type="Gene3D" id="3.50.70.10">
    <property type="match status" value="1"/>
</dbReference>
<sequence length="184" mass="19379">MRALLLALLLLAAPLRAAELDGVVLPDSRVAEGVTLRLNGIALRTYSIFRVHVYVAGLYLAQPARTAEAVLRQPGPKLVEMRSLRDVGRDDVHRAWRALLDENCPAPCPVTPAQVERFLALSPALRAGGSTTYVVTPAGVAVLVDGQALGSVPGEAFGRLLLATFIGPAATSPEVRAGLLGTAR</sequence>
<dbReference type="InterPro" id="IPR016088">
    <property type="entry name" value="Chalcone_isomerase_3-sand"/>
</dbReference>